<sequence>MSQTPIELAKKKAGYAAVDEFVKDGMVLGIGSGSTVVYAVKRLIERVKNENLKVICIPTSFQSIQLIVDGGLTLGDLSRHPEIDVDIDGADEVDDKLHLIKGGGGCQVQEKIVASVSKQLVIIADYRKDSKSLGEKWKKGVPIEVVPMAYVPIINKIKKMGGKPTLRMAKNKAGPIISDNGNFIIDADFGIIQDPITLNEKLTMMTGVVETGLFTNMAIKAFFGQADGTITSREK</sequence>
<dbReference type="NCBIfam" id="TIGR00021">
    <property type="entry name" value="rpiA"/>
    <property type="match status" value="1"/>
</dbReference>
<keyword evidence="1 2" id="KW-0413">Isomerase</keyword>
<evidence type="ECO:0000313" key="4">
    <source>
        <dbReference type="Proteomes" id="UP001208689"/>
    </source>
</evidence>
<proteinExistence type="inferred from homology"/>
<dbReference type="GO" id="GO:0004751">
    <property type="term" value="F:ribose-5-phosphate isomerase activity"/>
    <property type="evidence" value="ECO:0007669"/>
    <property type="project" value="UniProtKB-EC"/>
</dbReference>
<feature type="binding site" evidence="2">
    <location>
        <position position="128"/>
    </location>
    <ligand>
        <name>substrate</name>
    </ligand>
</feature>
<comment type="pathway">
    <text evidence="2">Carbohydrate degradation; pentose phosphate pathway; D-ribose 5-phosphate from D-ribulose 5-phosphate (non-oxidative stage): step 1/1.</text>
</comment>
<comment type="similarity">
    <text evidence="2">Belongs to the ribose 5-phosphate isomerase family.</text>
</comment>
<dbReference type="SUPFAM" id="SSF75445">
    <property type="entry name" value="D-ribose-5-phosphate isomerase (RpiA), lid domain"/>
    <property type="match status" value="1"/>
</dbReference>
<gene>
    <name evidence="2" type="primary">rpiA</name>
    <name evidence="3" type="ORF">NEF87_003715</name>
</gene>
<feature type="binding site" evidence="2">
    <location>
        <begin position="101"/>
        <end position="104"/>
    </location>
    <ligand>
        <name>substrate</name>
    </ligand>
</feature>
<dbReference type="EC" id="5.3.1.6" evidence="2"/>
<dbReference type="NCBIfam" id="NF001924">
    <property type="entry name" value="PRK00702.1"/>
    <property type="match status" value="1"/>
</dbReference>
<comment type="subunit">
    <text evidence="2">Homodimer.</text>
</comment>
<dbReference type="CDD" id="cd01398">
    <property type="entry name" value="RPI_A"/>
    <property type="match status" value="1"/>
</dbReference>
<dbReference type="SUPFAM" id="SSF100950">
    <property type="entry name" value="NagB/RpiA/CoA transferase-like"/>
    <property type="match status" value="1"/>
</dbReference>
<feature type="binding site" evidence="2">
    <location>
        <begin position="32"/>
        <end position="35"/>
    </location>
    <ligand>
        <name>substrate</name>
    </ligand>
</feature>
<dbReference type="HAMAP" id="MF_00170">
    <property type="entry name" value="Rib_5P_isom_A"/>
    <property type="match status" value="1"/>
</dbReference>
<dbReference type="InterPro" id="IPR004788">
    <property type="entry name" value="Ribose5P_isomerase_type_A"/>
</dbReference>
<dbReference type="InterPro" id="IPR037171">
    <property type="entry name" value="NagB/RpiA_transferase-like"/>
</dbReference>
<dbReference type="PANTHER" id="PTHR11934:SF0">
    <property type="entry name" value="RIBOSE-5-PHOSPHATE ISOMERASE"/>
    <property type="match status" value="1"/>
</dbReference>
<feature type="active site" description="Proton acceptor" evidence="2">
    <location>
        <position position="110"/>
    </location>
</feature>
<dbReference type="Gene3D" id="3.40.50.1360">
    <property type="match status" value="1"/>
</dbReference>
<dbReference type="EMBL" id="CP104013">
    <property type="protein sequence ID" value="UYP47430.1"/>
    <property type="molecule type" value="Genomic_DNA"/>
</dbReference>
<name>A0ABY6HV99_9ARCH</name>
<evidence type="ECO:0000256" key="1">
    <source>
        <dbReference type="ARBA" id="ARBA00023235"/>
    </source>
</evidence>
<comment type="catalytic activity">
    <reaction evidence="2">
        <text>aldehydo-D-ribose 5-phosphate = D-ribulose 5-phosphate</text>
        <dbReference type="Rhea" id="RHEA:14657"/>
        <dbReference type="ChEBI" id="CHEBI:58121"/>
        <dbReference type="ChEBI" id="CHEBI:58273"/>
        <dbReference type="EC" id="5.3.1.6"/>
    </reaction>
</comment>
<feature type="binding site" evidence="2">
    <location>
        <begin position="88"/>
        <end position="91"/>
    </location>
    <ligand>
        <name>substrate</name>
    </ligand>
</feature>
<dbReference type="InterPro" id="IPR020672">
    <property type="entry name" value="Ribose5P_isomerase_typA_subgr"/>
</dbReference>
<dbReference type="Gene3D" id="3.30.70.260">
    <property type="match status" value="1"/>
</dbReference>
<keyword evidence="4" id="KW-1185">Reference proteome</keyword>
<protein>
    <recommendedName>
        <fullName evidence="2">Ribose-5-phosphate isomerase A</fullName>
        <ecNumber evidence="2">5.3.1.6</ecNumber>
    </recommendedName>
    <alternativeName>
        <fullName evidence="2">Phosphoriboisomerase A</fullName>
        <shortName evidence="2">PRI</shortName>
    </alternativeName>
</protein>
<evidence type="ECO:0000313" key="3">
    <source>
        <dbReference type="EMBL" id="UYP47430.1"/>
    </source>
</evidence>
<organism evidence="3 4">
    <name type="scientific">Candidatus Lokiarchaeum ossiferum</name>
    <dbReference type="NCBI Taxonomy" id="2951803"/>
    <lineage>
        <taxon>Archaea</taxon>
        <taxon>Promethearchaeati</taxon>
        <taxon>Promethearchaeota</taxon>
        <taxon>Promethearchaeia</taxon>
        <taxon>Promethearchaeales</taxon>
        <taxon>Promethearchaeaceae</taxon>
        <taxon>Candidatus Lokiarchaeum</taxon>
    </lineage>
</organism>
<accession>A0ABY6HV99</accession>
<comment type="function">
    <text evidence="2">Catalyzes the reversible conversion of ribose-5-phosphate to ribulose 5-phosphate.</text>
</comment>
<dbReference type="Pfam" id="PF06026">
    <property type="entry name" value="Rib_5-P_isom_A"/>
    <property type="match status" value="1"/>
</dbReference>
<reference evidence="3" key="1">
    <citation type="submission" date="2022-09" db="EMBL/GenBank/DDBJ databases">
        <title>Actin cytoskeleton and complex cell architecture in an #Asgard archaeon.</title>
        <authorList>
            <person name="Ponce Toledo R.I."/>
            <person name="Schleper C."/>
            <person name="Rodrigues Oliveira T."/>
            <person name="Wollweber F."/>
            <person name="Xu J."/>
            <person name="Rittmann S."/>
            <person name="Klingl A."/>
            <person name="Pilhofer M."/>
        </authorList>
    </citation>
    <scope>NUCLEOTIDE SEQUENCE</scope>
    <source>
        <strain evidence="3">B-35</strain>
    </source>
</reference>
<evidence type="ECO:0000256" key="2">
    <source>
        <dbReference type="HAMAP-Rule" id="MF_00170"/>
    </source>
</evidence>
<dbReference type="Proteomes" id="UP001208689">
    <property type="component" value="Chromosome"/>
</dbReference>
<dbReference type="PANTHER" id="PTHR11934">
    <property type="entry name" value="RIBOSE-5-PHOSPHATE ISOMERASE"/>
    <property type="match status" value="1"/>
</dbReference>